<sequence length="410" mass="47380">MQSVARYPRIQTISWMHFIFLLLVFIAPGAYAAPRRDNSPHGDNLVRVYFVNNGGSPIIKGQLPKEDRDNLSRVRLETSTAQLRVLEILRLIGSSKSESLSLPGPIEETIRWSDSNFYYPERMALRNVRNNVHEMQAFLRIQTMGETYYAWIAYGSHREYGMSAYGSIMQVVGKQLNELARVTDTTDVKQAEWEYLHRRFTDRMKINKKFTGGMTVILEKLDFSSLKSDTWTSTPLVPIEISFMTAQGEVVPHTAAKKWETLRVLQVMRHTLVIPQILPENFYHWADSTVFPTVSETNALTFLRLKRPDFGVAYGWIAPVDNTRNGKCLYASIMKNGTAIQEIARVIDLKDVDGKKKWNDLNDRFLETVNFFDNKKGPFMQTPEYTWSMPPLSDKDFGMDWDTRIVRRRV</sequence>
<organism evidence="3 4">
    <name type="scientific">Rhodocollybia butyracea</name>
    <dbReference type="NCBI Taxonomy" id="206335"/>
    <lineage>
        <taxon>Eukaryota</taxon>
        <taxon>Fungi</taxon>
        <taxon>Dikarya</taxon>
        <taxon>Basidiomycota</taxon>
        <taxon>Agaricomycotina</taxon>
        <taxon>Agaricomycetes</taxon>
        <taxon>Agaricomycetidae</taxon>
        <taxon>Agaricales</taxon>
        <taxon>Marasmiineae</taxon>
        <taxon>Omphalotaceae</taxon>
        <taxon>Rhodocollybia</taxon>
    </lineage>
</organism>
<dbReference type="Proteomes" id="UP000772434">
    <property type="component" value="Unassembled WGS sequence"/>
</dbReference>
<keyword evidence="1" id="KW-0732">Signal</keyword>
<dbReference type="EMBL" id="JADNRY010000511">
    <property type="protein sequence ID" value="KAF9045862.1"/>
    <property type="molecule type" value="Genomic_DNA"/>
</dbReference>
<comment type="caution">
    <text evidence="3">The sequence shown here is derived from an EMBL/GenBank/DDBJ whole genome shotgun (WGS) entry which is preliminary data.</text>
</comment>
<feature type="signal peptide" evidence="1">
    <location>
        <begin position="1"/>
        <end position="32"/>
    </location>
</feature>
<evidence type="ECO:0000313" key="2">
    <source>
        <dbReference type="EMBL" id="KAF9045862.1"/>
    </source>
</evidence>
<keyword evidence="4" id="KW-1185">Reference proteome</keyword>
<evidence type="ECO:0000313" key="4">
    <source>
        <dbReference type="Proteomes" id="UP000772434"/>
    </source>
</evidence>
<feature type="chain" id="PRO_5040711322" evidence="1">
    <location>
        <begin position="33"/>
        <end position="410"/>
    </location>
</feature>
<evidence type="ECO:0000256" key="1">
    <source>
        <dbReference type="SAM" id="SignalP"/>
    </source>
</evidence>
<evidence type="ECO:0000313" key="3">
    <source>
        <dbReference type="EMBL" id="KAF9071988.1"/>
    </source>
</evidence>
<reference evidence="3" key="1">
    <citation type="submission" date="2020-11" db="EMBL/GenBank/DDBJ databases">
        <authorList>
            <consortium name="DOE Joint Genome Institute"/>
            <person name="Ahrendt S."/>
            <person name="Riley R."/>
            <person name="Andreopoulos W."/>
            <person name="Labutti K."/>
            <person name="Pangilinan J."/>
            <person name="Ruiz-Duenas F.J."/>
            <person name="Barrasa J.M."/>
            <person name="Sanchez-Garcia M."/>
            <person name="Camarero S."/>
            <person name="Miyauchi S."/>
            <person name="Serrano A."/>
            <person name="Linde D."/>
            <person name="Babiker R."/>
            <person name="Drula E."/>
            <person name="Ayuso-Fernandez I."/>
            <person name="Pacheco R."/>
            <person name="Padilla G."/>
            <person name="Ferreira P."/>
            <person name="Barriuso J."/>
            <person name="Kellner H."/>
            <person name="Castanera R."/>
            <person name="Alfaro M."/>
            <person name="Ramirez L."/>
            <person name="Pisabarro A.G."/>
            <person name="Kuo A."/>
            <person name="Tritt A."/>
            <person name="Lipzen A."/>
            <person name="He G."/>
            <person name="Yan M."/>
            <person name="Ng V."/>
            <person name="Cullen D."/>
            <person name="Martin F."/>
            <person name="Rosso M.-N."/>
            <person name="Henrissat B."/>
            <person name="Hibbett D."/>
            <person name="Martinez A.T."/>
            <person name="Grigoriev I.V."/>
        </authorList>
    </citation>
    <scope>NUCLEOTIDE SEQUENCE</scope>
    <source>
        <strain evidence="3">AH 40177</strain>
    </source>
</reference>
<name>A0A9P5UBD3_9AGAR</name>
<protein>
    <submittedName>
        <fullName evidence="3">Uncharacterized protein</fullName>
    </submittedName>
</protein>
<dbReference type="AlphaFoldDB" id="A0A9P5UBD3"/>
<dbReference type="EMBL" id="JADNRY010000028">
    <property type="protein sequence ID" value="KAF9071988.1"/>
    <property type="molecule type" value="Genomic_DNA"/>
</dbReference>
<proteinExistence type="predicted"/>
<accession>A0A9P5UBD3</accession>
<gene>
    <name evidence="2" type="ORF">BDP27DRAFT_1374019</name>
    <name evidence="3" type="ORF">BDP27DRAFT_1418562</name>
</gene>